<dbReference type="Proteomes" id="UP000663914">
    <property type="component" value="Chromosome"/>
</dbReference>
<dbReference type="AlphaFoldDB" id="A0A8B6UPR6"/>
<evidence type="ECO:0000313" key="1">
    <source>
        <dbReference type="EMBL" id="QTH13893.1"/>
    </source>
</evidence>
<reference evidence="1" key="2">
    <citation type="submission" date="2021-03" db="EMBL/GenBank/DDBJ databases">
        <authorList>
            <person name="Valentovich L.N."/>
            <person name="Akhremchuk A.E."/>
            <person name="Miamin V.E."/>
        </authorList>
    </citation>
    <scope>NUCLEOTIDE SEQUENCE</scope>
    <source>
        <strain evidence="1">3prime</strain>
    </source>
</reference>
<protein>
    <submittedName>
        <fullName evidence="1">Uncharacterized protein</fullName>
    </submittedName>
</protein>
<proteinExistence type="predicted"/>
<reference evidence="1" key="1">
    <citation type="book" date="2019" name="MICROBIAL BIOTECHNOLOGY" publisher="Unknown Publisher">
        <title>Optimization of recombineering for directed mutagenesis of bacteria Pseudomonas corrugata 3'.</title>
        <authorList>
            <person name="Buinitskaja S.V."/>
            <person name="Pilipenok N."/>
            <person name="Valentovich L.N."/>
        </authorList>
    </citation>
    <scope>NUCLEOTIDE SEQUENCE</scope>
    <source>
        <strain evidence="1">3prime</strain>
    </source>
</reference>
<accession>A0A8B6UPR6</accession>
<organism evidence="1 2">
    <name type="scientific">Pseudomonas corrugata</name>
    <dbReference type="NCBI Taxonomy" id="47879"/>
    <lineage>
        <taxon>Bacteria</taxon>
        <taxon>Pseudomonadati</taxon>
        <taxon>Pseudomonadota</taxon>
        <taxon>Gammaproteobacteria</taxon>
        <taxon>Pseudomonadales</taxon>
        <taxon>Pseudomonadaceae</taxon>
        <taxon>Pseudomonas</taxon>
    </lineage>
</organism>
<sequence length="73" mass="8015">MTNETLVIGERKVHVTYWTMSAENGQTRFLTNDADNGSVSVIFNHEEEIYLGSFTFGPAGSVIHGQFLHPGTG</sequence>
<evidence type="ECO:0000313" key="2">
    <source>
        <dbReference type="Proteomes" id="UP000663914"/>
    </source>
</evidence>
<dbReference type="RefSeq" id="WP_208555022.1">
    <property type="nucleotide sequence ID" value="NZ_CP072011.1"/>
</dbReference>
<name>A0A8B6UPR6_9PSED</name>
<dbReference type="EMBL" id="CP072011">
    <property type="protein sequence ID" value="QTH13893.1"/>
    <property type="molecule type" value="Genomic_DNA"/>
</dbReference>
<gene>
    <name evidence="1" type="ORF">C4C32_25700</name>
</gene>